<evidence type="ECO:0000313" key="2">
    <source>
        <dbReference type="EMBL" id="KIZ03558.1"/>
    </source>
</evidence>
<dbReference type="InterPro" id="IPR029063">
    <property type="entry name" value="SAM-dependent_MTases_sf"/>
</dbReference>
<protein>
    <submittedName>
        <fullName evidence="2">Methyltransferase-like protein 7A</fullName>
        <ecNumber evidence="2">2.1.1.-</ecNumber>
    </submittedName>
</protein>
<dbReference type="PANTHER" id="PTHR45036:SF1">
    <property type="entry name" value="METHYLTRANSFERASE LIKE 7A"/>
    <property type="match status" value="1"/>
</dbReference>
<dbReference type="STRING" id="145388.A0A0D2JY94"/>
<dbReference type="CDD" id="cd02440">
    <property type="entry name" value="AdoMet_MTases"/>
    <property type="match status" value="1"/>
</dbReference>
<proteinExistence type="predicted"/>
<accession>A0A0D2JY94</accession>
<keyword evidence="2" id="KW-0808">Transferase</keyword>
<dbReference type="InterPro" id="IPR052356">
    <property type="entry name" value="Thiol_S-MT"/>
</dbReference>
<dbReference type="Gene3D" id="3.40.50.150">
    <property type="entry name" value="Vaccinia Virus protein VP39"/>
    <property type="match status" value="1"/>
</dbReference>
<organism evidence="2 3">
    <name type="scientific">Monoraphidium neglectum</name>
    <dbReference type="NCBI Taxonomy" id="145388"/>
    <lineage>
        <taxon>Eukaryota</taxon>
        <taxon>Viridiplantae</taxon>
        <taxon>Chlorophyta</taxon>
        <taxon>core chlorophytes</taxon>
        <taxon>Chlorophyceae</taxon>
        <taxon>CS clade</taxon>
        <taxon>Sphaeropleales</taxon>
        <taxon>Selenastraceae</taxon>
        <taxon>Monoraphidium</taxon>
    </lineage>
</organism>
<evidence type="ECO:0000313" key="3">
    <source>
        <dbReference type="Proteomes" id="UP000054498"/>
    </source>
</evidence>
<evidence type="ECO:0000259" key="1">
    <source>
        <dbReference type="Pfam" id="PF08241"/>
    </source>
</evidence>
<dbReference type="OrthoDB" id="416496at2759"/>
<dbReference type="GO" id="GO:0032259">
    <property type="term" value="P:methylation"/>
    <property type="evidence" value="ECO:0007669"/>
    <property type="project" value="UniProtKB-KW"/>
</dbReference>
<dbReference type="Proteomes" id="UP000054498">
    <property type="component" value="Unassembled WGS sequence"/>
</dbReference>
<dbReference type="GO" id="GO:0008757">
    <property type="term" value="F:S-adenosylmethionine-dependent methyltransferase activity"/>
    <property type="evidence" value="ECO:0007669"/>
    <property type="project" value="InterPro"/>
</dbReference>
<dbReference type="PANTHER" id="PTHR45036">
    <property type="entry name" value="METHYLTRANSFERASE LIKE 7B"/>
    <property type="match status" value="1"/>
</dbReference>
<feature type="domain" description="Methyltransferase type 11" evidence="1">
    <location>
        <begin position="67"/>
        <end position="149"/>
    </location>
</feature>
<dbReference type="Pfam" id="PF08241">
    <property type="entry name" value="Methyltransf_11"/>
    <property type="match status" value="1"/>
</dbReference>
<gene>
    <name evidence="2" type="ORF">MNEG_4403</name>
</gene>
<dbReference type="KEGG" id="mng:MNEG_4403"/>
<name>A0A0D2JY94_9CHLO</name>
<keyword evidence="3" id="KW-1185">Reference proteome</keyword>
<dbReference type="AlphaFoldDB" id="A0A0D2JY94"/>
<dbReference type="RefSeq" id="XP_013902577.1">
    <property type="nucleotide sequence ID" value="XM_014047123.1"/>
</dbReference>
<keyword evidence="2" id="KW-0489">Methyltransferase</keyword>
<sequence length="222" mass="23717">MGGPNKNGPMGCPCCAGPRPWDAALRGRGGLRDRLFARLMRGGAAKYNQLLGERKRALFSEIGWGADGLRITGVDPNPAMAPYARESLAAAGLASGNVALLQGVAESLPVADESQDAVICTLVLCSVVSQERALSEARRVLRRGGKLLFMEHVAAPYGSLTRRLQDLWNPAQLWLAECNCNRQTWEALETAGFASLRVERVQATSNPLCALIAPHIAGVAVK</sequence>
<dbReference type="SUPFAM" id="SSF53335">
    <property type="entry name" value="S-adenosyl-L-methionine-dependent methyltransferases"/>
    <property type="match status" value="1"/>
</dbReference>
<dbReference type="GeneID" id="25737280"/>
<reference evidence="2 3" key="1">
    <citation type="journal article" date="2013" name="BMC Genomics">
        <title>Reconstruction of the lipid metabolism for the microalga Monoraphidium neglectum from its genome sequence reveals characteristics suitable for biofuel production.</title>
        <authorList>
            <person name="Bogen C."/>
            <person name="Al-Dilaimi A."/>
            <person name="Albersmeier A."/>
            <person name="Wichmann J."/>
            <person name="Grundmann M."/>
            <person name="Rupp O."/>
            <person name="Lauersen K.J."/>
            <person name="Blifernez-Klassen O."/>
            <person name="Kalinowski J."/>
            <person name="Goesmann A."/>
            <person name="Mussgnug J.H."/>
            <person name="Kruse O."/>
        </authorList>
    </citation>
    <scope>NUCLEOTIDE SEQUENCE [LARGE SCALE GENOMIC DNA]</scope>
    <source>
        <strain evidence="2 3">SAG 48.87</strain>
    </source>
</reference>
<dbReference type="InterPro" id="IPR013216">
    <property type="entry name" value="Methyltransf_11"/>
</dbReference>
<dbReference type="EC" id="2.1.1.-" evidence="2"/>
<dbReference type="EMBL" id="KK100828">
    <property type="protein sequence ID" value="KIZ03558.1"/>
    <property type="molecule type" value="Genomic_DNA"/>
</dbReference>